<dbReference type="Pfam" id="PF02538">
    <property type="entry name" value="Hydantoinase_B"/>
    <property type="match status" value="1"/>
</dbReference>
<keyword evidence="3" id="KW-0378">Hydrolase</keyword>
<evidence type="ECO:0000313" key="4">
    <source>
        <dbReference type="Proteomes" id="UP001237448"/>
    </source>
</evidence>
<accession>A0ABU0FA62</accession>
<dbReference type="InterPro" id="IPR045079">
    <property type="entry name" value="Oxoprolinase-like"/>
</dbReference>
<evidence type="ECO:0000259" key="2">
    <source>
        <dbReference type="Pfam" id="PF02538"/>
    </source>
</evidence>
<feature type="region of interest" description="Disordered" evidence="1">
    <location>
        <begin position="566"/>
        <end position="589"/>
    </location>
</feature>
<evidence type="ECO:0000256" key="1">
    <source>
        <dbReference type="SAM" id="MobiDB-lite"/>
    </source>
</evidence>
<proteinExistence type="predicted"/>
<gene>
    <name evidence="3" type="ORF">J3R73_000737</name>
</gene>
<organism evidence="3 4">
    <name type="scientific">Labrys monachus</name>
    <dbReference type="NCBI Taxonomy" id="217067"/>
    <lineage>
        <taxon>Bacteria</taxon>
        <taxon>Pseudomonadati</taxon>
        <taxon>Pseudomonadota</taxon>
        <taxon>Alphaproteobacteria</taxon>
        <taxon>Hyphomicrobiales</taxon>
        <taxon>Xanthobacteraceae</taxon>
        <taxon>Labrys</taxon>
    </lineage>
</organism>
<dbReference type="InterPro" id="IPR003692">
    <property type="entry name" value="Hydantoinase_B"/>
</dbReference>
<dbReference type="GO" id="GO:0047423">
    <property type="term" value="F:N-methylhydantoinase (ATP-hydrolyzing) activity"/>
    <property type="evidence" value="ECO:0007669"/>
    <property type="project" value="UniProtKB-EC"/>
</dbReference>
<sequence>MTDDAAATDPLLLEIIRNGLDTVADDMALILMRTAYSAIIRDSMDYSTAVCDAQGQIVGQGLTTPMHLGSFYDAMRHLITQYGDDIHEGDLFIGNDPYLASGQHLPDIYIIRPFFHDGVLEGWATTIAHHVDVGGLVPGSNSIGATEIFQEGLRLPFLKLAERGIDNEAIWRIVEANVRVPHLVLGDIRAQVSATEAGLRGWAELFGRYGAARMRRALDDLHDLAERIARFHIAAIPDGVYSFTDHIDGLGEDPEPIVLHVALTVAGDEITADWAGTAAQVRGGINAPLSFTKSNVYAALRSIMPAGMPNCHGYTRPITVRAPEGTLVNCTSPAPCGARGITGYRIVDCMFGALAPALPDRLTADGAGGSTLPTFAGRHEGSPFVFSECIMGTWGASLEADGQDGVPHMASNQSNVPIEMIEVDYPLLIENYGLVIDSGGVGRKRGGLALRREYRILTDDCFLGVRSDKRRYRPHGLFGGGEGAPSTNVIEEAGVATTVPTLPTKPIRLGRGALFRHVMAGGGGYGDPFERDPAEVLEDVLDGRVSVAAARADYGVVVSADAGSVDRASTESLRRARVSSGEGRPSARS</sequence>
<dbReference type="EC" id="3.5.2.14" evidence="3"/>
<evidence type="ECO:0000313" key="3">
    <source>
        <dbReference type="EMBL" id="MDQ0390945.1"/>
    </source>
</evidence>
<comment type="caution">
    <text evidence="3">The sequence shown here is derived from an EMBL/GenBank/DDBJ whole genome shotgun (WGS) entry which is preliminary data.</text>
</comment>
<protein>
    <submittedName>
        <fullName evidence="3">N-methylhydantoinase B</fullName>
        <ecNumber evidence="3">3.5.2.14</ecNumber>
    </submittedName>
</protein>
<name>A0ABU0FA62_9HYPH</name>
<dbReference type="PANTHER" id="PTHR11365">
    <property type="entry name" value="5-OXOPROLINASE RELATED"/>
    <property type="match status" value="1"/>
</dbReference>
<keyword evidence="4" id="KW-1185">Reference proteome</keyword>
<dbReference type="Proteomes" id="UP001237448">
    <property type="component" value="Unassembled WGS sequence"/>
</dbReference>
<dbReference type="PANTHER" id="PTHR11365:SF23">
    <property type="entry name" value="HYPOTHETICAL 5-OXOPROLINASE (EUROFUNG)-RELATED"/>
    <property type="match status" value="1"/>
</dbReference>
<dbReference type="RefSeq" id="WP_307422499.1">
    <property type="nucleotide sequence ID" value="NZ_JAUSVK010000001.1"/>
</dbReference>
<reference evidence="3 4" key="1">
    <citation type="submission" date="2023-07" db="EMBL/GenBank/DDBJ databases">
        <title>Genomic Encyclopedia of Type Strains, Phase IV (KMG-IV): sequencing the most valuable type-strain genomes for metagenomic binning, comparative biology and taxonomic classification.</title>
        <authorList>
            <person name="Goeker M."/>
        </authorList>
    </citation>
    <scope>NUCLEOTIDE SEQUENCE [LARGE SCALE GENOMIC DNA]</scope>
    <source>
        <strain evidence="3 4">DSM 5896</strain>
    </source>
</reference>
<dbReference type="EMBL" id="JAUSVK010000001">
    <property type="protein sequence ID" value="MDQ0390945.1"/>
    <property type="molecule type" value="Genomic_DNA"/>
</dbReference>
<feature type="domain" description="Hydantoinase B/oxoprolinase" evidence="2">
    <location>
        <begin position="9"/>
        <end position="528"/>
    </location>
</feature>